<accession>A0A2S9VEQ6</accession>
<gene>
    <name evidence="1" type="ORF">C6Y40_03855</name>
</gene>
<dbReference type="EMBL" id="PVNP01000030">
    <property type="protein sequence ID" value="PRO74938.1"/>
    <property type="molecule type" value="Genomic_DNA"/>
</dbReference>
<organism evidence="1 2">
    <name type="scientific">Alteromonas alba</name>
    <dbReference type="NCBI Taxonomy" id="2079529"/>
    <lineage>
        <taxon>Bacteria</taxon>
        <taxon>Pseudomonadati</taxon>
        <taxon>Pseudomonadota</taxon>
        <taxon>Gammaproteobacteria</taxon>
        <taxon>Alteromonadales</taxon>
        <taxon>Alteromonadaceae</taxon>
        <taxon>Alteromonas/Salinimonas group</taxon>
        <taxon>Alteromonas</taxon>
    </lineage>
</organism>
<proteinExistence type="predicted"/>
<evidence type="ECO:0000313" key="1">
    <source>
        <dbReference type="EMBL" id="PRO74938.1"/>
    </source>
</evidence>
<evidence type="ECO:0000313" key="2">
    <source>
        <dbReference type="Proteomes" id="UP000238949"/>
    </source>
</evidence>
<sequence length="105" mass="11069">MAFKRSALKNWIITRPVTLFGENSVEVDVRVMPKTDGEAIIAKGSDVESVKGFVSAMRGYQDEKGKELGLEGFIADLESGVLPPAAAGGVASVAINAQFDAAIKN</sequence>
<dbReference type="OrthoDB" id="6388686at2"/>
<dbReference type="AlphaFoldDB" id="A0A2S9VEQ6"/>
<name>A0A2S9VEQ6_9ALTE</name>
<protein>
    <submittedName>
        <fullName evidence="1">Uncharacterized protein</fullName>
    </submittedName>
</protein>
<dbReference type="RefSeq" id="WP_105933426.1">
    <property type="nucleotide sequence ID" value="NZ_PVNP01000030.1"/>
</dbReference>
<comment type="caution">
    <text evidence="1">The sequence shown here is derived from an EMBL/GenBank/DDBJ whole genome shotgun (WGS) entry which is preliminary data.</text>
</comment>
<reference evidence="2" key="1">
    <citation type="journal article" date="2020" name="Int. J. Syst. Evol. Microbiol.">
        <title>Alteromonas alba sp. nov., a marine bacterium isolated from the seawater of the West Pacific Ocean.</title>
        <authorList>
            <person name="Sun C."/>
            <person name="Wu Y.-H."/>
            <person name="Xamxidin M."/>
            <person name="Cheng H."/>
            <person name="Xu X.-W."/>
        </authorList>
    </citation>
    <scope>NUCLEOTIDE SEQUENCE [LARGE SCALE GENOMIC DNA]</scope>
    <source>
        <strain evidence="2">190</strain>
    </source>
</reference>
<dbReference type="Proteomes" id="UP000238949">
    <property type="component" value="Unassembled WGS sequence"/>
</dbReference>
<keyword evidence="2" id="KW-1185">Reference proteome</keyword>